<dbReference type="RefSeq" id="WP_184789348.1">
    <property type="nucleotide sequence ID" value="NZ_BONT01000030.1"/>
</dbReference>
<keyword evidence="2" id="KW-0472">Membrane</keyword>
<evidence type="ECO:0000313" key="4">
    <source>
        <dbReference type="Proteomes" id="UP000548476"/>
    </source>
</evidence>
<comment type="caution">
    <text evidence="3">The sequence shown here is derived from an EMBL/GenBank/DDBJ whole genome shotgun (WGS) entry which is preliminary data.</text>
</comment>
<dbReference type="EMBL" id="JACHGT010000009">
    <property type="protein sequence ID" value="MBB6036506.1"/>
    <property type="molecule type" value="Genomic_DNA"/>
</dbReference>
<reference evidence="3 4" key="1">
    <citation type="submission" date="2020-08" db="EMBL/GenBank/DDBJ databases">
        <title>Genomic Encyclopedia of Type Strains, Phase IV (KMG-IV): sequencing the most valuable type-strain genomes for metagenomic binning, comparative biology and taxonomic classification.</title>
        <authorList>
            <person name="Goeker M."/>
        </authorList>
    </citation>
    <scope>NUCLEOTIDE SEQUENCE [LARGE SCALE GENOMIC DNA]</scope>
    <source>
        <strain evidence="3 4">YIM 65646</strain>
    </source>
</reference>
<gene>
    <name evidence="3" type="ORF">HNR73_004377</name>
</gene>
<keyword evidence="2" id="KW-0812">Transmembrane</keyword>
<feature type="region of interest" description="Disordered" evidence="1">
    <location>
        <begin position="1"/>
        <end position="32"/>
    </location>
</feature>
<dbReference type="AlphaFoldDB" id="A0A841FK13"/>
<sequence>MPDIASGGPALPPAVPPTPDLPTPDLPPTPPRRRRRWPLLLFPVAVAVAVAAAVFLPPRPVAELVQPSGDAFTGTPAALWGPPEDLTVPPARSVGPFGREMVADALEDARGALIAGRVTWDRDGDAFGDRFAPGIREWIGELVTDTGRTFLVSEFRAGTAARPDVRVTGDFAFSTEIDDHGRPVLQVRTRTVWAYAFPHAGRDRPVMLSVTVDWWFPHPDGTTAEGVGMWMHLSQVDVAGADCADLRLGYLSPGEPATASGPRDDSGRIDWAAIGKVGDAPEPGPDDLCFHEG</sequence>
<name>A0A841FK13_9ACTN</name>
<protein>
    <submittedName>
        <fullName evidence="3">Uncharacterized protein</fullName>
    </submittedName>
</protein>
<keyword evidence="4" id="KW-1185">Reference proteome</keyword>
<evidence type="ECO:0000256" key="1">
    <source>
        <dbReference type="SAM" id="MobiDB-lite"/>
    </source>
</evidence>
<feature type="transmembrane region" description="Helical" evidence="2">
    <location>
        <begin position="37"/>
        <end position="56"/>
    </location>
</feature>
<proteinExistence type="predicted"/>
<organism evidence="3 4">
    <name type="scientific">Phytomonospora endophytica</name>
    <dbReference type="NCBI Taxonomy" id="714109"/>
    <lineage>
        <taxon>Bacteria</taxon>
        <taxon>Bacillati</taxon>
        <taxon>Actinomycetota</taxon>
        <taxon>Actinomycetes</taxon>
        <taxon>Micromonosporales</taxon>
        <taxon>Micromonosporaceae</taxon>
        <taxon>Phytomonospora</taxon>
    </lineage>
</organism>
<feature type="compositionally biased region" description="Pro residues" evidence="1">
    <location>
        <begin position="10"/>
        <end position="30"/>
    </location>
</feature>
<evidence type="ECO:0000256" key="2">
    <source>
        <dbReference type="SAM" id="Phobius"/>
    </source>
</evidence>
<dbReference type="Proteomes" id="UP000548476">
    <property type="component" value="Unassembled WGS sequence"/>
</dbReference>
<keyword evidence="2" id="KW-1133">Transmembrane helix</keyword>
<evidence type="ECO:0000313" key="3">
    <source>
        <dbReference type="EMBL" id="MBB6036506.1"/>
    </source>
</evidence>
<accession>A0A841FK13</accession>